<dbReference type="HOGENOM" id="CLU_313218_0_0_1"/>
<dbReference type="GeneID" id="7839209"/>
<feature type="region of interest" description="Disordered" evidence="2">
    <location>
        <begin position="422"/>
        <end position="524"/>
    </location>
</feature>
<protein>
    <submittedName>
        <fullName evidence="4">Tetratricopeptide repeat protein</fullName>
    </submittedName>
</protein>
<feature type="transmembrane region" description="Helical" evidence="3">
    <location>
        <begin position="904"/>
        <end position="927"/>
    </location>
</feature>
<evidence type="ECO:0000313" key="5">
    <source>
        <dbReference type="Proteomes" id="UP000009168"/>
    </source>
</evidence>
<feature type="region of interest" description="Disordered" evidence="2">
    <location>
        <begin position="16"/>
        <end position="165"/>
    </location>
</feature>
<dbReference type="InParanoid" id="I7LZS6"/>
<dbReference type="eggNOG" id="ENOG502SJ49">
    <property type="taxonomic scope" value="Eukaryota"/>
</dbReference>
<evidence type="ECO:0000256" key="2">
    <source>
        <dbReference type="SAM" id="MobiDB-lite"/>
    </source>
</evidence>
<dbReference type="AlphaFoldDB" id="I7LZS6"/>
<keyword evidence="5" id="KW-1185">Reference proteome</keyword>
<dbReference type="KEGG" id="tet:TTHERM_00600280"/>
<organism evidence="4 5">
    <name type="scientific">Tetrahymena thermophila (strain SB210)</name>
    <dbReference type="NCBI Taxonomy" id="312017"/>
    <lineage>
        <taxon>Eukaryota</taxon>
        <taxon>Sar</taxon>
        <taxon>Alveolata</taxon>
        <taxon>Ciliophora</taxon>
        <taxon>Intramacronucleata</taxon>
        <taxon>Oligohymenophorea</taxon>
        <taxon>Hymenostomatida</taxon>
        <taxon>Tetrahymenina</taxon>
        <taxon>Tetrahymenidae</taxon>
        <taxon>Tetrahymena</taxon>
    </lineage>
</organism>
<name>I7LZS6_TETTS</name>
<feature type="region of interest" description="Disordered" evidence="2">
    <location>
        <begin position="289"/>
        <end position="316"/>
    </location>
</feature>
<evidence type="ECO:0000313" key="4">
    <source>
        <dbReference type="EMBL" id="EAR84836.1"/>
    </source>
</evidence>
<feature type="compositionally biased region" description="Basic and acidic residues" evidence="2">
    <location>
        <begin position="332"/>
        <end position="353"/>
    </location>
</feature>
<dbReference type="SUPFAM" id="SSF48452">
    <property type="entry name" value="TPR-like"/>
    <property type="match status" value="1"/>
</dbReference>
<keyword evidence="3" id="KW-0472">Membrane</keyword>
<accession>I7LZS6</accession>
<dbReference type="SMART" id="SM00028">
    <property type="entry name" value="TPR"/>
    <property type="match status" value="2"/>
</dbReference>
<feature type="compositionally biased region" description="Acidic residues" evidence="2">
    <location>
        <begin position="380"/>
        <end position="389"/>
    </location>
</feature>
<feature type="compositionally biased region" description="Polar residues" evidence="2">
    <location>
        <begin position="72"/>
        <end position="83"/>
    </location>
</feature>
<evidence type="ECO:0000256" key="1">
    <source>
        <dbReference type="SAM" id="Coils"/>
    </source>
</evidence>
<dbReference type="InterPro" id="IPR019734">
    <property type="entry name" value="TPR_rpt"/>
</dbReference>
<dbReference type="EMBL" id="GG662620">
    <property type="protein sequence ID" value="EAR84836.1"/>
    <property type="molecule type" value="Genomic_DNA"/>
</dbReference>
<proteinExistence type="predicted"/>
<evidence type="ECO:0000256" key="3">
    <source>
        <dbReference type="SAM" id="Phobius"/>
    </source>
</evidence>
<sequence>MSFQSEKENFIQNLVDRARGKNYDSNSTKSELTHKNMKGSEDDCPYLQNNKKAKDVTKSQNLPLQEIEDNSNLDTSASSNTLIPKSHPVIKNRFNDQDKEKCPFFKMQKKQDGKTEDTSNQNDQEQIEEKKNQEILSSSSDDENGIPKRPKGGCPFLPSERKKNPGLAHASERFSTFYLSRYSCYLEDDSMISLRRDFKRILNGKASKNRKIFDSYPIYLKHTLFHEEEFMKKVRQKEVVERFLVFDKYRERGNRLFNKQKYEEALRLYERALSCYRWLELVDSDEDEKQKEKEKKQKKNDVKQEQNETNASKCQDIFEEKKENIVTQRVAPKKEEVETDLNQHKEKSNEVQKKTLRLKKKFKEDNDDEEQKEQKNKSDDSEDECERDDEQQIKEYKNNDGMSQNKINELILSRQQDILEQERQRQMMLSKLRKSKEANGVNNSDSDDSRKLSDDDVEHAQMSNQEDDQDDETDEDKKELERIQNAQEDQADDAKSLSVEGFDDGSDRNFSSEEEEINFEKIKEQKKDPDETVIFMDEKEKQKLVAEEMFLRQNEKEDKEFRKKYRLYLTNFNDENVVLRDGDELTDSNDIDLRFSMIVNSCLSIGVCFMMLGNFKEAMQAFKDARALHKKGSIPLIRMVQCRIYNKASTYQELLEAKEWFNESLECKKEEKVFNSGPASLVVMNILNHEAFYEEIRQRLESKINSSREIEEERLREMFERVVELNEIEQDMIQRGIVPSEDELNGIEVREKEMEEELSQSIEAKYYTIIESQMFSQNTKKMENTLTELQNYYETYQVMQYYKNLDFQNYENHPIMKELAEEYKVDMLRQKNQQRFSKLKLENMKETFNSVEYNFQIYKWALDEYIEKKKKQLDKTLKKQEKQPKTKMDKAKSFISTLFGKQSIFQFFIIFIIFYFIVIILRATQIIPYSYGPVKK</sequence>
<gene>
    <name evidence="4" type="ORF">TTHERM_00600280</name>
</gene>
<feature type="compositionally biased region" description="Basic and acidic residues" evidence="2">
    <location>
        <begin position="93"/>
        <end position="117"/>
    </location>
</feature>
<feature type="coiled-coil region" evidence="1">
    <location>
        <begin position="693"/>
        <end position="728"/>
    </location>
</feature>
<keyword evidence="3" id="KW-1133">Transmembrane helix</keyword>
<feature type="region of interest" description="Disordered" evidence="2">
    <location>
        <begin position="330"/>
        <end position="408"/>
    </location>
</feature>
<reference evidence="5" key="1">
    <citation type="journal article" date="2006" name="PLoS Biol.">
        <title>Macronuclear genome sequence of the ciliate Tetrahymena thermophila, a model eukaryote.</title>
        <authorList>
            <person name="Eisen J.A."/>
            <person name="Coyne R.S."/>
            <person name="Wu M."/>
            <person name="Wu D."/>
            <person name="Thiagarajan M."/>
            <person name="Wortman J.R."/>
            <person name="Badger J.H."/>
            <person name="Ren Q."/>
            <person name="Amedeo P."/>
            <person name="Jones K.M."/>
            <person name="Tallon L.J."/>
            <person name="Delcher A.L."/>
            <person name="Salzberg S.L."/>
            <person name="Silva J.C."/>
            <person name="Haas B.J."/>
            <person name="Majoros W.H."/>
            <person name="Farzad M."/>
            <person name="Carlton J.M."/>
            <person name="Smith R.K. Jr."/>
            <person name="Garg J."/>
            <person name="Pearlman R.E."/>
            <person name="Karrer K.M."/>
            <person name="Sun L."/>
            <person name="Manning G."/>
            <person name="Elde N.C."/>
            <person name="Turkewitz A.P."/>
            <person name="Asai D.J."/>
            <person name="Wilkes D.E."/>
            <person name="Wang Y."/>
            <person name="Cai H."/>
            <person name="Collins K."/>
            <person name="Stewart B.A."/>
            <person name="Lee S.R."/>
            <person name="Wilamowska K."/>
            <person name="Weinberg Z."/>
            <person name="Ruzzo W.L."/>
            <person name="Wloga D."/>
            <person name="Gaertig J."/>
            <person name="Frankel J."/>
            <person name="Tsao C.-C."/>
            <person name="Gorovsky M.A."/>
            <person name="Keeling P.J."/>
            <person name="Waller R.F."/>
            <person name="Patron N.J."/>
            <person name="Cherry J.M."/>
            <person name="Stover N.A."/>
            <person name="Krieger C.J."/>
            <person name="del Toro C."/>
            <person name="Ryder H.F."/>
            <person name="Williamson S.C."/>
            <person name="Barbeau R.A."/>
            <person name="Hamilton E.P."/>
            <person name="Orias E."/>
        </authorList>
    </citation>
    <scope>NUCLEOTIDE SEQUENCE [LARGE SCALE GENOMIC DNA]</scope>
    <source>
        <strain evidence="5">SB210</strain>
    </source>
</reference>
<keyword evidence="3" id="KW-0812">Transmembrane</keyword>
<dbReference type="RefSeq" id="XP_001032499.1">
    <property type="nucleotide sequence ID" value="XM_001032499.3"/>
</dbReference>
<feature type="compositionally biased region" description="Basic and acidic residues" evidence="2">
    <location>
        <begin position="31"/>
        <end position="41"/>
    </location>
</feature>
<feature type="compositionally biased region" description="Acidic residues" evidence="2">
    <location>
        <begin position="465"/>
        <end position="474"/>
    </location>
</feature>
<dbReference type="Gene3D" id="1.25.40.10">
    <property type="entry name" value="Tetratricopeptide repeat domain"/>
    <property type="match status" value="1"/>
</dbReference>
<keyword evidence="1" id="KW-0175">Coiled coil</keyword>
<dbReference type="OrthoDB" id="298012at2759"/>
<dbReference type="Proteomes" id="UP000009168">
    <property type="component" value="Unassembled WGS sequence"/>
</dbReference>
<feature type="compositionally biased region" description="Basic and acidic residues" evidence="2">
    <location>
        <begin position="289"/>
        <end position="306"/>
    </location>
</feature>
<dbReference type="InterPro" id="IPR011990">
    <property type="entry name" value="TPR-like_helical_dom_sf"/>
</dbReference>